<proteinExistence type="predicted"/>
<protein>
    <submittedName>
        <fullName evidence="2">Uncharacterized protein</fullName>
    </submittedName>
</protein>
<comment type="caution">
    <text evidence="2">The sequence shown here is derived from an EMBL/GenBank/DDBJ whole genome shotgun (WGS) entry which is preliminary data.</text>
</comment>
<feature type="region of interest" description="Disordered" evidence="1">
    <location>
        <begin position="24"/>
        <end position="43"/>
    </location>
</feature>
<name>A0ABN9R4M3_9DINO</name>
<accession>A0ABN9R4M3</accession>
<sequence>MSHLHLSCSKCLLFALLPRRRGSSFPAPPEPAPESGRGCEGFSDFSDPRGEPNAIVRSAMHLMSAGVLDCPDDVFLGPKAPCMHEVLGRREAAIWIERPLVQGCFRKAAYIEGEVRMHYIFNSSHPSTWLVRPWGQDGGWDISVWLGLSCHGDGICRAYNSMYMNKSISWDDFEAKFPVADFQVLDGWSCGLNDDGGAARITWRTPPRKLWQQFGKPITRSVEERAEWSWLFCPEPNLRSALVLDELSGVALAKATRFDNIRAVKSKYGDLR</sequence>
<gene>
    <name evidence="2" type="ORF">PCOR1329_LOCUS17553</name>
</gene>
<dbReference type="Proteomes" id="UP001189429">
    <property type="component" value="Unassembled WGS sequence"/>
</dbReference>
<dbReference type="EMBL" id="CAUYUJ010005458">
    <property type="protein sequence ID" value="CAK0813732.1"/>
    <property type="molecule type" value="Genomic_DNA"/>
</dbReference>
<keyword evidence="3" id="KW-1185">Reference proteome</keyword>
<evidence type="ECO:0000256" key="1">
    <source>
        <dbReference type="SAM" id="MobiDB-lite"/>
    </source>
</evidence>
<organism evidence="2 3">
    <name type="scientific">Prorocentrum cordatum</name>
    <dbReference type="NCBI Taxonomy" id="2364126"/>
    <lineage>
        <taxon>Eukaryota</taxon>
        <taxon>Sar</taxon>
        <taxon>Alveolata</taxon>
        <taxon>Dinophyceae</taxon>
        <taxon>Prorocentrales</taxon>
        <taxon>Prorocentraceae</taxon>
        <taxon>Prorocentrum</taxon>
    </lineage>
</organism>
<reference evidence="2" key="1">
    <citation type="submission" date="2023-10" db="EMBL/GenBank/DDBJ databases">
        <authorList>
            <person name="Chen Y."/>
            <person name="Shah S."/>
            <person name="Dougan E. K."/>
            <person name="Thang M."/>
            <person name="Chan C."/>
        </authorList>
    </citation>
    <scope>NUCLEOTIDE SEQUENCE [LARGE SCALE GENOMIC DNA]</scope>
</reference>
<evidence type="ECO:0000313" key="2">
    <source>
        <dbReference type="EMBL" id="CAK0813732.1"/>
    </source>
</evidence>
<evidence type="ECO:0000313" key="3">
    <source>
        <dbReference type="Proteomes" id="UP001189429"/>
    </source>
</evidence>